<reference evidence="2" key="1">
    <citation type="submission" date="2020-09" db="EMBL/GenBank/DDBJ databases">
        <title>Bacillus faecalis sp. nov., a moderately halophilic bacterium isolated from cow faeces.</title>
        <authorList>
            <person name="Jiang L."/>
            <person name="Lee J."/>
        </authorList>
    </citation>
    <scope>NUCLEOTIDE SEQUENCE</scope>
    <source>
        <strain evidence="2">AGMB 02131</strain>
    </source>
</reference>
<evidence type="ECO:0000256" key="1">
    <source>
        <dbReference type="SAM" id="MobiDB-lite"/>
    </source>
</evidence>
<keyword evidence="3" id="KW-1185">Reference proteome</keyword>
<feature type="region of interest" description="Disordered" evidence="1">
    <location>
        <begin position="85"/>
        <end position="112"/>
    </location>
</feature>
<evidence type="ECO:0000313" key="2">
    <source>
        <dbReference type="EMBL" id="MBD3107490.1"/>
    </source>
</evidence>
<feature type="compositionally biased region" description="Basic and acidic residues" evidence="1">
    <location>
        <begin position="85"/>
        <end position="94"/>
    </location>
</feature>
<name>A0A927CXI0_9BACI</name>
<protein>
    <submittedName>
        <fullName evidence="2">Uncharacterized protein</fullName>
    </submittedName>
</protein>
<dbReference type="EMBL" id="JACXSI010000007">
    <property type="protein sequence ID" value="MBD3107490.1"/>
    <property type="molecule type" value="Genomic_DNA"/>
</dbReference>
<feature type="compositionally biased region" description="Basic and acidic residues" evidence="1">
    <location>
        <begin position="102"/>
        <end position="112"/>
    </location>
</feature>
<accession>A0A927CXI0</accession>
<sequence length="112" mass="13137">MLITEHAIHRYKQRIGKKTAARKRIVASINHDLKKDVWFRKNPKKEHVNGTYILVTSKYQAVCIKGHVVTIEELTPSLKEQVERLKRQKQESRKKGNAVQRVHGEDVRKFVI</sequence>
<dbReference type="AlphaFoldDB" id="A0A927CXI0"/>
<proteinExistence type="predicted"/>
<gene>
    <name evidence="2" type="ORF">IEO70_03855</name>
</gene>
<organism evidence="2 3">
    <name type="scientific">Peribacillus faecalis</name>
    <dbReference type="NCBI Taxonomy" id="2772559"/>
    <lineage>
        <taxon>Bacteria</taxon>
        <taxon>Bacillati</taxon>
        <taxon>Bacillota</taxon>
        <taxon>Bacilli</taxon>
        <taxon>Bacillales</taxon>
        <taxon>Bacillaceae</taxon>
        <taxon>Peribacillus</taxon>
    </lineage>
</organism>
<comment type="caution">
    <text evidence="2">The sequence shown here is derived from an EMBL/GenBank/DDBJ whole genome shotgun (WGS) entry which is preliminary data.</text>
</comment>
<dbReference type="Proteomes" id="UP000602076">
    <property type="component" value="Unassembled WGS sequence"/>
</dbReference>
<dbReference type="RefSeq" id="WP_190997038.1">
    <property type="nucleotide sequence ID" value="NZ_JACXSI010000007.1"/>
</dbReference>
<evidence type="ECO:0000313" key="3">
    <source>
        <dbReference type="Proteomes" id="UP000602076"/>
    </source>
</evidence>